<evidence type="ECO:0000313" key="2">
    <source>
        <dbReference type="WBParaSite" id="JU765_v2.g15537.t1"/>
    </source>
</evidence>
<sequence length="294" mass="33377">MVQVKQLTVVLKNAELPKLIVLRDCFDKMPAKKQTGKKKVAAPPAALKKVATKEPQKNPLFEKRPKNFGIGRDILPKRDLTRYVKWPKYVRLQRQRVVLQQRLKIPPPINQFRHAADKDSAANVLKFLNKYRPETKQEKNARLRKRAEDKAAGKKEEITKRPPVVRFGINTVTRLVTSRQAQLVIIAHDVEPLEIVLFLPALCRKFKIPYMIIKGKSRLGAVVHRRTTSAIAVTTVKPEDSGALKALVDVATTNFNERVDEIRKHWGGGIMGSKSRARQAKIEKARLKELSAKA</sequence>
<name>A0AC34QDN0_9BILA</name>
<evidence type="ECO:0000313" key="1">
    <source>
        <dbReference type="Proteomes" id="UP000887576"/>
    </source>
</evidence>
<accession>A0AC34QDN0</accession>
<dbReference type="Proteomes" id="UP000887576">
    <property type="component" value="Unplaced"/>
</dbReference>
<organism evidence="1 2">
    <name type="scientific">Panagrolaimus sp. JU765</name>
    <dbReference type="NCBI Taxonomy" id="591449"/>
    <lineage>
        <taxon>Eukaryota</taxon>
        <taxon>Metazoa</taxon>
        <taxon>Ecdysozoa</taxon>
        <taxon>Nematoda</taxon>
        <taxon>Chromadorea</taxon>
        <taxon>Rhabditida</taxon>
        <taxon>Tylenchina</taxon>
        <taxon>Panagrolaimomorpha</taxon>
        <taxon>Panagrolaimoidea</taxon>
        <taxon>Panagrolaimidae</taxon>
        <taxon>Panagrolaimus</taxon>
    </lineage>
</organism>
<protein>
    <submittedName>
        <fullName evidence="2">60S ribosomal protein L7a</fullName>
    </submittedName>
</protein>
<reference evidence="2" key="1">
    <citation type="submission" date="2022-11" db="UniProtKB">
        <authorList>
            <consortium name="WormBaseParasite"/>
        </authorList>
    </citation>
    <scope>IDENTIFICATION</scope>
</reference>
<dbReference type="WBParaSite" id="JU765_v2.g15537.t1">
    <property type="protein sequence ID" value="JU765_v2.g15537.t1"/>
    <property type="gene ID" value="JU765_v2.g15537"/>
</dbReference>
<proteinExistence type="predicted"/>